<comment type="caution">
    <text evidence="7">The sequence shown here is derived from an EMBL/GenBank/DDBJ whole genome shotgun (WGS) entry which is preliminary data.</text>
</comment>
<dbReference type="CDD" id="cd04277">
    <property type="entry name" value="ZnMc_serralysin_like"/>
    <property type="match status" value="1"/>
</dbReference>
<evidence type="ECO:0000259" key="6">
    <source>
        <dbReference type="SMART" id="SM00235"/>
    </source>
</evidence>
<evidence type="ECO:0000256" key="1">
    <source>
        <dbReference type="ARBA" id="ARBA00022670"/>
    </source>
</evidence>
<evidence type="ECO:0000256" key="3">
    <source>
        <dbReference type="ARBA" id="ARBA00022801"/>
    </source>
</evidence>
<accession>A0A7X6DCR3</accession>
<dbReference type="SMART" id="SM00235">
    <property type="entry name" value="ZnMc"/>
    <property type="match status" value="1"/>
</dbReference>
<feature type="domain" description="Peptidase metallopeptidase" evidence="6">
    <location>
        <begin position="124"/>
        <end position="314"/>
    </location>
</feature>
<feature type="region of interest" description="Disordered" evidence="5">
    <location>
        <begin position="366"/>
        <end position="389"/>
    </location>
</feature>
<dbReference type="SUPFAM" id="SSF55486">
    <property type="entry name" value="Metalloproteases ('zincins'), catalytic domain"/>
    <property type="match status" value="1"/>
</dbReference>
<evidence type="ECO:0000313" key="8">
    <source>
        <dbReference type="Proteomes" id="UP000521868"/>
    </source>
</evidence>
<dbReference type="GO" id="GO:0031012">
    <property type="term" value="C:extracellular matrix"/>
    <property type="evidence" value="ECO:0007669"/>
    <property type="project" value="InterPro"/>
</dbReference>
<dbReference type="EMBL" id="VTOX01000001">
    <property type="protein sequence ID" value="NKE64732.1"/>
    <property type="molecule type" value="Genomic_DNA"/>
</dbReference>
<dbReference type="InterPro" id="IPR034033">
    <property type="entry name" value="Serralysin-like"/>
</dbReference>
<dbReference type="GO" id="GO:0008270">
    <property type="term" value="F:zinc ion binding"/>
    <property type="evidence" value="ECO:0007669"/>
    <property type="project" value="InterPro"/>
</dbReference>
<evidence type="ECO:0000256" key="5">
    <source>
        <dbReference type="SAM" id="MobiDB-lite"/>
    </source>
</evidence>
<dbReference type="GO" id="GO:0004222">
    <property type="term" value="F:metalloendopeptidase activity"/>
    <property type="evidence" value="ECO:0007669"/>
    <property type="project" value="InterPro"/>
</dbReference>
<dbReference type="AlphaFoldDB" id="A0A7X6DCR3"/>
<dbReference type="InterPro" id="IPR024079">
    <property type="entry name" value="MetalloPept_cat_dom_sf"/>
</dbReference>
<dbReference type="InterPro" id="IPR001818">
    <property type="entry name" value="Pept_M10_metallopeptidase"/>
</dbReference>
<evidence type="ECO:0000256" key="2">
    <source>
        <dbReference type="ARBA" id="ARBA00022723"/>
    </source>
</evidence>
<dbReference type="Pfam" id="PF00413">
    <property type="entry name" value="Peptidase_M10"/>
    <property type="match status" value="1"/>
</dbReference>
<reference evidence="7 8" key="1">
    <citation type="journal article" date="2020" name="Nature">
        <title>Bacterial chemolithoautotrophy via manganese oxidation.</title>
        <authorList>
            <person name="Yu H."/>
            <person name="Leadbetter J.R."/>
        </authorList>
    </citation>
    <scope>NUCLEOTIDE SEQUENCE [LARGE SCALE GENOMIC DNA]</scope>
    <source>
        <strain evidence="7 8">RBP-1</strain>
    </source>
</reference>
<feature type="compositionally biased region" description="Low complexity" evidence="5">
    <location>
        <begin position="368"/>
        <end position="389"/>
    </location>
</feature>
<keyword evidence="7" id="KW-0482">Metalloprotease</keyword>
<proteinExistence type="predicted"/>
<name>A0A7X6DCR3_9BURK</name>
<dbReference type="Gene3D" id="3.40.390.10">
    <property type="entry name" value="Collagenase (Catalytic Domain)"/>
    <property type="match status" value="1"/>
</dbReference>
<evidence type="ECO:0000313" key="7">
    <source>
        <dbReference type="EMBL" id="NKE64732.1"/>
    </source>
</evidence>
<dbReference type="GO" id="GO:0006508">
    <property type="term" value="P:proteolysis"/>
    <property type="evidence" value="ECO:0007669"/>
    <property type="project" value="UniProtKB-KW"/>
</dbReference>
<keyword evidence="8" id="KW-1185">Reference proteome</keyword>
<keyword evidence="4" id="KW-0862">Zinc</keyword>
<keyword evidence="2" id="KW-0479">Metal-binding</keyword>
<dbReference type="InterPro" id="IPR006026">
    <property type="entry name" value="Peptidase_Metallo"/>
</dbReference>
<evidence type="ECO:0000256" key="4">
    <source>
        <dbReference type="ARBA" id="ARBA00022833"/>
    </source>
</evidence>
<keyword evidence="1 7" id="KW-0645">Protease</keyword>
<keyword evidence="3" id="KW-0378">Hydrolase</keyword>
<gene>
    <name evidence="7" type="ORF">RAMLITH_02760</name>
</gene>
<organism evidence="7 8">
    <name type="scientific">Ramlibacter lithotrophicus</name>
    <dbReference type="NCBI Taxonomy" id="2606681"/>
    <lineage>
        <taxon>Bacteria</taxon>
        <taxon>Pseudomonadati</taxon>
        <taxon>Pseudomonadota</taxon>
        <taxon>Betaproteobacteria</taxon>
        <taxon>Burkholderiales</taxon>
        <taxon>Comamonadaceae</taxon>
        <taxon>Ramlibacter</taxon>
    </lineage>
</organism>
<protein>
    <submittedName>
        <fullName evidence="7">Matrixin family metalloprotease</fullName>
    </submittedName>
</protein>
<dbReference type="Proteomes" id="UP000521868">
    <property type="component" value="Unassembled WGS sequence"/>
</dbReference>
<sequence length="389" mass="40077">MGRAGRGGAAGHQRPLAAVGHGLQGAGHVAHRVELRQPRRLAGPGVGFDRRTAGAGLGALTPGGRCTDATRMDRRAGSAVSCALRAGAAGPRTSPFHMPSPTTSSATYQNVPASLDPNVNALLAGVKWDAGPASTGAALTYSFPWINGAAATFAGYNGAPYSDLGENTAATRYGLNLEQQAGARGALAQWSAVANLTFQEVADTATNVGDVRFAWTSASSDGGIGAGVWGWATYPNAWWPAAGDVWISTLGSGTDADQGWAAGSGNFSSLLHEIGHAVGLKHPFEDASRLPAALDSTQYSVMSYTEGPNSLFVRVTHEGTRSAGTRSTCSPTRRCCWTSPRRNTSMAPTCRTAPATTSTRSIRRCRSCARSGTPAAATRSPSTTSRAAA</sequence>